<dbReference type="GO" id="GO:0070292">
    <property type="term" value="P:N-acylphosphatidylethanolamine metabolic process"/>
    <property type="evidence" value="ECO:0007669"/>
    <property type="project" value="TreeGrafter"/>
</dbReference>
<reference evidence="7" key="2">
    <citation type="submission" date="2025-08" db="UniProtKB">
        <authorList>
            <consortium name="Ensembl"/>
        </authorList>
    </citation>
    <scope>IDENTIFICATION</scope>
</reference>
<keyword evidence="8" id="KW-1185">Reference proteome</keyword>
<keyword evidence="5" id="KW-1133">Transmembrane helix</keyword>
<dbReference type="GO" id="GO:0016410">
    <property type="term" value="F:N-acyltransferase activity"/>
    <property type="evidence" value="ECO:0007669"/>
    <property type="project" value="TreeGrafter"/>
</dbReference>
<reference evidence="7 8" key="1">
    <citation type="journal article" date="2010" name="Nature">
        <title>The genome of a songbird.</title>
        <authorList>
            <person name="Warren W.C."/>
            <person name="Clayton D.F."/>
            <person name="Ellegren H."/>
            <person name="Arnold A.P."/>
            <person name="Hillier L.W."/>
            <person name="Kunstner A."/>
            <person name="Searle S."/>
            <person name="White S."/>
            <person name="Vilella A.J."/>
            <person name="Fairley S."/>
            <person name="Heger A."/>
            <person name="Kong L."/>
            <person name="Ponting C.P."/>
            <person name="Jarvis E.D."/>
            <person name="Mello C.V."/>
            <person name="Minx P."/>
            <person name="Lovell P."/>
            <person name="Velho T.A."/>
            <person name="Ferris M."/>
            <person name="Balakrishnan C.N."/>
            <person name="Sinha S."/>
            <person name="Blatti C."/>
            <person name="London S.E."/>
            <person name="Li Y."/>
            <person name="Lin Y.C."/>
            <person name="George J."/>
            <person name="Sweedler J."/>
            <person name="Southey B."/>
            <person name="Gunaratne P."/>
            <person name="Watson M."/>
            <person name="Nam K."/>
            <person name="Backstrom N."/>
            <person name="Smeds L."/>
            <person name="Nabholz B."/>
            <person name="Itoh Y."/>
            <person name="Whitney O."/>
            <person name="Pfenning A.R."/>
            <person name="Howard J."/>
            <person name="Volker M."/>
            <person name="Skinner B.M."/>
            <person name="Griffin D.K."/>
            <person name="Ye L."/>
            <person name="McLaren W.M."/>
            <person name="Flicek P."/>
            <person name="Quesada V."/>
            <person name="Velasco G."/>
            <person name="Lopez-Otin C."/>
            <person name="Puente X.S."/>
            <person name="Olender T."/>
            <person name="Lancet D."/>
            <person name="Smit A.F."/>
            <person name="Hubley R."/>
            <person name="Konkel M.K."/>
            <person name="Walker J.A."/>
            <person name="Batzer M.A."/>
            <person name="Gu W."/>
            <person name="Pollock D.D."/>
            <person name="Chen L."/>
            <person name="Cheng Z."/>
            <person name="Eichler E.E."/>
            <person name="Stapley J."/>
            <person name="Slate J."/>
            <person name="Ekblom R."/>
            <person name="Birkhead T."/>
            <person name="Burke T."/>
            <person name="Burt D."/>
            <person name="Scharff C."/>
            <person name="Adam I."/>
            <person name="Richard H."/>
            <person name="Sultan M."/>
            <person name="Soldatov A."/>
            <person name="Lehrach H."/>
            <person name="Edwards S.V."/>
            <person name="Yang S.P."/>
            <person name="Li X."/>
            <person name="Graves T."/>
            <person name="Fulton L."/>
            <person name="Nelson J."/>
            <person name="Chinwalla A."/>
            <person name="Hou S."/>
            <person name="Mardis E.R."/>
            <person name="Wilson R.K."/>
        </authorList>
    </citation>
    <scope>NUCLEOTIDE SEQUENCE [LARGE SCALE GENOMIC DNA]</scope>
</reference>
<feature type="transmembrane region" description="Helical" evidence="5">
    <location>
        <begin position="161"/>
        <end position="180"/>
    </location>
</feature>
<dbReference type="GO" id="GO:0005737">
    <property type="term" value="C:cytoplasm"/>
    <property type="evidence" value="ECO:0007669"/>
    <property type="project" value="TreeGrafter"/>
</dbReference>
<accession>A0A674H797</accession>
<keyword evidence="3" id="KW-0378">Hydrolase</keyword>
<dbReference type="PANTHER" id="PTHR13943">
    <property type="entry name" value="HRAS-LIKE SUPPRESSOR - RELATED"/>
    <property type="match status" value="1"/>
</dbReference>
<reference evidence="7" key="3">
    <citation type="submission" date="2025-09" db="UniProtKB">
        <authorList>
            <consortium name="Ensembl"/>
        </authorList>
    </citation>
    <scope>IDENTIFICATION</scope>
</reference>
<sequence length="186" mass="19469">MGQDNCKPQPGDLIEIDRTGYQHWALYVGDGYVIHVTDEGATSLTLSSSSIRATTAKVKKQLLKDVVGNDNWRVNNKYDHYYTPFPVKKIIQHAEQWVGRVVPYDVLNKNCEHFVTMLRYGEGVSDQVRNAAAGSAAAAAAGVAGVAGAISVAGFAGVAGIAGAAGVAAAAAAALGMALYETASKK</sequence>
<dbReference type="Ensembl" id="ENSTGUT00000042199.1">
    <property type="protein sequence ID" value="ENSTGUP00000030471.1"/>
    <property type="gene ID" value="ENSTGUG00000009212.2"/>
</dbReference>
<dbReference type="OMA" id="CEHFAME"/>
<evidence type="ECO:0000313" key="8">
    <source>
        <dbReference type="Proteomes" id="UP000007754"/>
    </source>
</evidence>
<dbReference type="GeneTree" id="ENSGT00940000156634"/>
<dbReference type="Pfam" id="PF04970">
    <property type="entry name" value="LRAT"/>
    <property type="match status" value="1"/>
</dbReference>
<dbReference type="InterPro" id="IPR051496">
    <property type="entry name" value="H-rev107_PLA/AT"/>
</dbReference>
<evidence type="ECO:0000256" key="5">
    <source>
        <dbReference type="SAM" id="Phobius"/>
    </source>
</evidence>
<organism evidence="7 8">
    <name type="scientific">Taeniopygia guttata</name>
    <name type="common">Zebra finch</name>
    <name type="synonym">Poephila guttata</name>
    <dbReference type="NCBI Taxonomy" id="59729"/>
    <lineage>
        <taxon>Eukaryota</taxon>
        <taxon>Metazoa</taxon>
        <taxon>Chordata</taxon>
        <taxon>Craniata</taxon>
        <taxon>Vertebrata</taxon>
        <taxon>Euteleostomi</taxon>
        <taxon>Archelosauria</taxon>
        <taxon>Archosauria</taxon>
        <taxon>Dinosauria</taxon>
        <taxon>Saurischia</taxon>
        <taxon>Theropoda</taxon>
        <taxon>Coelurosauria</taxon>
        <taxon>Aves</taxon>
        <taxon>Neognathae</taxon>
        <taxon>Neoaves</taxon>
        <taxon>Telluraves</taxon>
        <taxon>Australaves</taxon>
        <taxon>Passeriformes</taxon>
        <taxon>Passeroidea</taxon>
        <taxon>Estrildidae</taxon>
        <taxon>Estrildinae</taxon>
        <taxon>Taeniopygia</taxon>
    </lineage>
</organism>
<keyword evidence="5" id="KW-0472">Membrane</keyword>
<dbReference type="GO" id="GO:0008970">
    <property type="term" value="F:phospholipase A1 activity"/>
    <property type="evidence" value="ECO:0007669"/>
    <property type="project" value="TreeGrafter"/>
</dbReference>
<evidence type="ECO:0000313" key="7">
    <source>
        <dbReference type="Ensembl" id="ENSTGUP00000030471.1"/>
    </source>
</evidence>
<dbReference type="PANTHER" id="PTHR13943:SF37">
    <property type="entry name" value="PHOSPHOLIPASE A AND ACYLTRANSFERASE 1"/>
    <property type="match status" value="1"/>
</dbReference>
<keyword evidence="5" id="KW-0812">Transmembrane</keyword>
<dbReference type="AlphaFoldDB" id="A0A674H797"/>
<feature type="transmembrane region" description="Helical" evidence="5">
    <location>
        <begin position="136"/>
        <end position="155"/>
    </location>
</feature>
<evidence type="ECO:0000256" key="2">
    <source>
        <dbReference type="ARBA" id="ARBA00022679"/>
    </source>
</evidence>
<gene>
    <name evidence="7" type="primary">LOC100232623</name>
</gene>
<evidence type="ECO:0000256" key="3">
    <source>
        <dbReference type="ARBA" id="ARBA00022801"/>
    </source>
</evidence>
<dbReference type="GO" id="GO:0004623">
    <property type="term" value="F:phospholipase A2 activity"/>
    <property type="evidence" value="ECO:0007669"/>
    <property type="project" value="TreeGrafter"/>
</dbReference>
<evidence type="ECO:0000259" key="6">
    <source>
        <dbReference type="PROSITE" id="PS51934"/>
    </source>
</evidence>
<keyword evidence="2" id="KW-0808">Transferase</keyword>
<comment type="similarity">
    <text evidence="1">Belongs to the H-rev107 family.</text>
</comment>
<proteinExistence type="inferred from homology"/>
<dbReference type="InterPro" id="IPR007053">
    <property type="entry name" value="LRAT_dom"/>
</dbReference>
<keyword evidence="4" id="KW-0443">Lipid metabolism</keyword>
<evidence type="ECO:0000256" key="4">
    <source>
        <dbReference type="ARBA" id="ARBA00023098"/>
    </source>
</evidence>
<dbReference type="Proteomes" id="UP000007754">
    <property type="component" value="Chromosome 9"/>
</dbReference>
<evidence type="ECO:0000256" key="1">
    <source>
        <dbReference type="ARBA" id="ARBA00007824"/>
    </source>
</evidence>
<dbReference type="PROSITE" id="PS51934">
    <property type="entry name" value="LRAT"/>
    <property type="match status" value="1"/>
</dbReference>
<dbReference type="Gene3D" id="3.90.1720.10">
    <property type="entry name" value="endopeptidase domain like (from Nostoc punctiforme)"/>
    <property type="match status" value="1"/>
</dbReference>
<protein>
    <recommendedName>
        <fullName evidence="6">LRAT domain-containing protein</fullName>
    </recommendedName>
</protein>
<name>A0A674H797_TAEGU</name>
<feature type="domain" description="LRAT" evidence="6">
    <location>
        <begin position="13"/>
        <end position="127"/>
    </location>
</feature>